<evidence type="ECO:0000313" key="3">
    <source>
        <dbReference type="Proteomes" id="UP000253226"/>
    </source>
</evidence>
<dbReference type="GO" id="GO:0016787">
    <property type="term" value="F:hydrolase activity"/>
    <property type="evidence" value="ECO:0007669"/>
    <property type="project" value="UniProtKB-KW"/>
</dbReference>
<dbReference type="InterPro" id="IPR024029">
    <property type="entry name" value="Pyridox_Oxase_FMN-dep"/>
</dbReference>
<evidence type="ECO:0000259" key="1">
    <source>
        <dbReference type="Pfam" id="PF01243"/>
    </source>
</evidence>
<dbReference type="AlphaFoldDB" id="A0A367WCR9"/>
<sequence length="210" mass="22891">MTSSDTKIDTQEKLRAVYGEPMGLAVDKCLSRLDPHCKHFIELAPFAVISSADANGDADVSPRGDGPGFIKVVDDKTIVMPDRPGNNRVDTLSNIVDNPKVGMLFFVPGVNETLRLNGHAEISTDPALLDLFADTGKAPITAIKITVEEAFLHCAKSLMRSKLWDPSIQIERKTLPTLGKMIKDQTSADFDVGTQEEADKYFTQSIAEKG</sequence>
<reference evidence="2 3" key="1">
    <citation type="submission" date="2014-07" db="EMBL/GenBank/DDBJ databases">
        <title>Draft genome sequence of Thalassospira profundimaris 35.</title>
        <authorList>
            <person name="Lai Q."/>
            <person name="Shao Z."/>
        </authorList>
    </citation>
    <scope>NUCLEOTIDE SEQUENCE [LARGE SCALE GENOMIC DNA]</scope>
    <source>
        <strain evidence="2 3">35</strain>
    </source>
</reference>
<feature type="domain" description="Pyridoxamine 5'-phosphate oxidase N-terminal" evidence="1">
    <location>
        <begin position="33"/>
        <end position="154"/>
    </location>
</feature>
<dbReference type="PANTHER" id="PTHR42815:SF2">
    <property type="entry name" value="FAD-BINDING, PUTATIVE (AFU_ORTHOLOGUE AFUA_6G07600)-RELATED"/>
    <property type="match status" value="1"/>
</dbReference>
<proteinExistence type="predicted"/>
<dbReference type="InterPro" id="IPR011576">
    <property type="entry name" value="Pyridox_Oxase_N"/>
</dbReference>
<dbReference type="Gene3D" id="2.30.110.10">
    <property type="entry name" value="Electron Transport, Fmn-binding Protein, Chain A"/>
    <property type="match status" value="1"/>
</dbReference>
<dbReference type="OrthoDB" id="9790331at2"/>
<dbReference type="Pfam" id="PF01243">
    <property type="entry name" value="PNPOx_N"/>
    <property type="match status" value="1"/>
</dbReference>
<keyword evidence="2" id="KW-0378">Hydrolase</keyword>
<dbReference type="NCBIfam" id="TIGR04025">
    <property type="entry name" value="PPOX_FMN_DR2398"/>
    <property type="match status" value="1"/>
</dbReference>
<accession>A0A367WCR9</accession>
<dbReference type="Proteomes" id="UP000253226">
    <property type="component" value="Unassembled WGS sequence"/>
</dbReference>
<organism evidence="2 3">
    <name type="scientific">Thalassospira profundimaris</name>
    <dbReference type="NCBI Taxonomy" id="502049"/>
    <lineage>
        <taxon>Bacteria</taxon>
        <taxon>Pseudomonadati</taxon>
        <taxon>Pseudomonadota</taxon>
        <taxon>Alphaproteobacteria</taxon>
        <taxon>Rhodospirillales</taxon>
        <taxon>Thalassospiraceae</taxon>
        <taxon>Thalassospira</taxon>
    </lineage>
</organism>
<comment type="caution">
    <text evidence="2">The sequence shown here is derived from an EMBL/GenBank/DDBJ whole genome shotgun (WGS) entry which is preliminary data.</text>
</comment>
<dbReference type="SUPFAM" id="SSF50475">
    <property type="entry name" value="FMN-binding split barrel"/>
    <property type="match status" value="1"/>
</dbReference>
<dbReference type="PANTHER" id="PTHR42815">
    <property type="entry name" value="FAD-BINDING, PUTATIVE (AFU_ORTHOLOGUE AFUA_6G07600)-RELATED"/>
    <property type="match status" value="1"/>
</dbReference>
<gene>
    <name evidence="2" type="ORF">TH19_05840</name>
</gene>
<dbReference type="EMBL" id="JPWF01000003">
    <property type="protein sequence ID" value="RCK38322.1"/>
    <property type="molecule type" value="Genomic_DNA"/>
</dbReference>
<name>A0A367WCR9_9PROT</name>
<dbReference type="RefSeq" id="WP_114101367.1">
    <property type="nucleotide sequence ID" value="NZ_JPWF01000003.1"/>
</dbReference>
<evidence type="ECO:0000313" key="2">
    <source>
        <dbReference type="EMBL" id="RCK38322.1"/>
    </source>
</evidence>
<protein>
    <submittedName>
        <fullName evidence="2">Phosphohydrolase</fullName>
    </submittedName>
</protein>
<dbReference type="InterPro" id="IPR012349">
    <property type="entry name" value="Split_barrel_FMN-bd"/>
</dbReference>